<gene>
    <name evidence="3" type="ORF">K8V08_03315</name>
</gene>
<feature type="compositionally biased region" description="Low complexity" evidence="1">
    <location>
        <begin position="1"/>
        <end position="25"/>
    </location>
</feature>
<protein>
    <recommendedName>
        <fullName evidence="5">Cell division protein FtsL</fullName>
    </recommendedName>
</protein>
<evidence type="ECO:0000256" key="2">
    <source>
        <dbReference type="SAM" id="Phobius"/>
    </source>
</evidence>
<reference evidence="3" key="2">
    <citation type="submission" date="2021-09" db="EMBL/GenBank/DDBJ databases">
        <authorList>
            <person name="Gilroy R."/>
        </authorList>
    </citation>
    <scope>NUCLEOTIDE SEQUENCE</scope>
    <source>
        <strain evidence="3">ChiGjej5B5-7349</strain>
    </source>
</reference>
<dbReference type="EMBL" id="DYUK01000076">
    <property type="protein sequence ID" value="HJG79422.1"/>
    <property type="molecule type" value="Genomic_DNA"/>
</dbReference>
<feature type="transmembrane region" description="Helical" evidence="2">
    <location>
        <begin position="46"/>
        <end position="67"/>
    </location>
</feature>
<feature type="region of interest" description="Disordered" evidence="1">
    <location>
        <begin position="1"/>
        <end position="27"/>
    </location>
</feature>
<feature type="compositionally biased region" description="Basic and acidic residues" evidence="1">
    <location>
        <begin position="153"/>
        <end position="167"/>
    </location>
</feature>
<reference evidence="3" key="1">
    <citation type="journal article" date="2021" name="PeerJ">
        <title>Extensive microbial diversity within the chicken gut microbiome revealed by metagenomics and culture.</title>
        <authorList>
            <person name="Gilroy R."/>
            <person name="Ravi A."/>
            <person name="Getino M."/>
            <person name="Pursley I."/>
            <person name="Horton D.L."/>
            <person name="Alikhan N.F."/>
            <person name="Baker D."/>
            <person name="Gharbi K."/>
            <person name="Hall N."/>
            <person name="Watson M."/>
            <person name="Adriaenssens E.M."/>
            <person name="Foster-Nyarko E."/>
            <person name="Jarju S."/>
            <person name="Secka A."/>
            <person name="Antonio M."/>
            <person name="Oren A."/>
            <person name="Chaudhuri R.R."/>
            <person name="La Ragione R."/>
            <person name="Hildebrand F."/>
            <person name="Pallen M.J."/>
        </authorList>
    </citation>
    <scope>NUCLEOTIDE SEQUENCE</scope>
    <source>
        <strain evidence="3">ChiGjej5B5-7349</strain>
    </source>
</reference>
<accession>A0A921SN10</accession>
<evidence type="ECO:0000256" key="1">
    <source>
        <dbReference type="SAM" id="MobiDB-lite"/>
    </source>
</evidence>
<evidence type="ECO:0000313" key="3">
    <source>
        <dbReference type="EMBL" id="HJG79422.1"/>
    </source>
</evidence>
<name>A0A921SN10_9MICO</name>
<keyword evidence="2" id="KW-1133">Transmembrane helix</keyword>
<dbReference type="AlphaFoldDB" id="A0A921SN10"/>
<evidence type="ECO:0008006" key="5">
    <source>
        <dbReference type="Google" id="ProtNLM"/>
    </source>
</evidence>
<dbReference type="Proteomes" id="UP000784435">
    <property type="component" value="Unassembled WGS sequence"/>
</dbReference>
<comment type="caution">
    <text evidence="3">The sequence shown here is derived from an EMBL/GenBank/DDBJ whole genome shotgun (WGS) entry which is preliminary data.</text>
</comment>
<keyword evidence="2" id="KW-0812">Transmembrane</keyword>
<proteinExistence type="predicted"/>
<sequence>MSAPVRTMPPRAATAPRRSPAVPARRSPRRLRLVLPEPSRPRVSTAVQVLLIVLVGVVVGLVANILVSHTTFKVEELTEQQTALQDQRDRLSEDIAYRESPQNIASFAEENGMKRDTSPQFVDLSTGAVLTPEQVGGADPAEESPVRIPGPRADAREDVRPNLRSPERLPVVGGDAGEFTAPAQTPPGS</sequence>
<organism evidence="3 4">
    <name type="scientific">Brevibacterium senegalense</name>
    <dbReference type="NCBI Taxonomy" id="1033736"/>
    <lineage>
        <taxon>Bacteria</taxon>
        <taxon>Bacillati</taxon>
        <taxon>Actinomycetota</taxon>
        <taxon>Actinomycetes</taxon>
        <taxon>Micrococcales</taxon>
        <taxon>Brevibacteriaceae</taxon>
        <taxon>Brevibacterium</taxon>
    </lineage>
</organism>
<evidence type="ECO:0000313" key="4">
    <source>
        <dbReference type="Proteomes" id="UP000784435"/>
    </source>
</evidence>
<keyword evidence="2" id="KW-0472">Membrane</keyword>
<feature type="region of interest" description="Disordered" evidence="1">
    <location>
        <begin position="132"/>
        <end position="189"/>
    </location>
</feature>